<feature type="transmembrane region" description="Helical" evidence="1">
    <location>
        <begin position="269"/>
        <end position="286"/>
    </location>
</feature>
<keyword evidence="1" id="KW-0472">Membrane</keyword>
<organism evidence="3 4">
    <name type="scientific">Halomarina salina</name>
    <dbReference type="NCBI Taxonomy" id="1872699"/>
    <lineage>
        <taxon>Archaea</taxon>
        <taxon>Methanobacteriati</taxon>
        <taxon>Methanobacteriota</taxon>
        <taxon>Stenosarchaea group</taxon>
        <taxon>Halobacteria</taxon>
        <taxon>Halobacteriales</taxon>
        <taxon>Natronomonadaceae</taxon>
        <taxon>Halomarina</taxon>
    </lineage>
</organism>
<dbReference type="SUPFAM" id="SSF103481">
    <property type="entry name" value="Multidrug resistance efflux transporter EmrE"/>
    <property type="match status" value="2"/>
</dbReference>
<dbReference type="AlphaFoldDB" id="A0ABD5RPW1"/>
<keyword evidence="1" id="KW-0812">Transmembrane</keyword>
<evidence type="ECO:0000256" key="1">
    <source>
        <dbReference type="SAM" id="Phobius"/>
    </source>
</evidence>
<dbReference type="EMBL" id="JBHSQH010000001">
    <property type="protein sequence ID" value="MFC5972373.1"/>
    <property type="molecule type" value="Genomic_DNA"/>
</dbReference>
<evidence type="ECO:0000313" key="4">
    <source>
        <dbReference type="Proteomes" id="UP001596099"/>
    </source>
</evidence>
<accession>A0ABD5RPW1</accession>
<feature type="transmembrane region" description="Helical" evidence="1">
    <location>
        <begin position="149"/>
        <end position="168"/>
    </location>
</feature>
<reference evidence="3 4" key="1">
    <citation type="journal article" date="2019" name="Int. J. Syst. Evol. Microbiol.">
        <title>The Global Catalogue of Microorganisms (GCM) 10K type strain sequencing project: providing services to taxonomists for standard genome sequencing and annotation.</title>
        <authorList>
            <consortium name="The Broad Institute Genomics Platform"/>
            <consortium name="The Broad Institute Genome Sequencing Center for Infectious Disease"/>
            <person name="Wu L."/>
            <person name="Ma J."/>
        </authorList>
    </citation>
    <scope>NUCLEOTIDE SEQUENCE [LARGE SCALE GENOMIC DNA]</scope>
    <source>
        <strain evidence="3 4">CGMCC 1.12543</strain>
    </source>
</reference>
<evidence type="ECO:0000313" key="3">
    <source>
        <dbReference type="EMBL" id="MFC5972373.1"/>
    </source>
</evidence>
<dbReference type="Proteomes" id="UP001596099">
    <property type="component" value="Unassembled WGS sequence"/>
</dbReference>
<keyword evidence="4" id="KW-1185">Reference proteome</keyword>
<keyword evidence="1" id="KW-1133">Transmembrane helix</keyword>
<dbReference type="InterPro" id="IPR000620">
    <property type="entry name" value="EamA_dom"/>
</dbReference>
<feature type="transmembrane region" description="Helical" evidence="1">
    <location>
        <begin position="60"/>
        <end position="83"/>
    </location>
</feature>
<dbReference type="InterPro" id="IPR037185">
    <property type="entry name" value="EmrE-like"/>
</dbReference>
<evidence type="ECO:0000259" key="2">
    <source>
        <dbReference type="Pfam" id="PF00892"/>
    </source>
</evidence>
<feature type="domain" description="EamA" evidence="2">
    <location>
        <begin position="157"/>
        <end position="285"/>
    </location>
</feature>
<feature type="domain" description="EamA" evidence="2">
    <location>
        <begin position="4"/>
        <end position="135"/>
    </location>
</feature>
<proteinExistence type="predicted"/>
<comment type="caution">
    <text evidence="3">The sequence shown here is derived from an EMBL/GenBank/DDBJ whole genome shotgun (WGS) entry which is preliminary data.</text>
</comment>
<gene>
    <name evidence="3" type="ORF">ACFPYI_13615</name>
</gene>
<dbReference type="Pfam" id="PF00892">
    <property type="entry name" value="EamA"/>
    <property type="match status" value="2"/>
</dbReference>
<feature type="transmembrane region" description="Helical" evidence="1">
    <location>
        <begin position="213"/>
        <end position="236"/>
    </location>
</feature>
<sequence length="287" mass="29796">MNVGLVAALAAALLYGCYLAGYKQFFGDYPAMAYLSVVYAAAAGWYLPVTVPHFTKLASLALGSLGALLGIAALTGVAIAALFEAIRWGDVSYVAPLNKLVPLFVLPLEFWFFEAGLSALQVGGVVLATAGVYAANYESGNLLDPFRRALSYRPAQLALVSAALFGVADTGKRLLLQDLALPAPLVVWTTLVAVTVVVAPLGVRQRRRLPRRVLPFLLGVGAFIAFGNHLIAISFAELHASVASAIINAQAVVAVLLGGAVLNEGAFGQRLGAGVLTVCGVAFVALG</sequence>
<dbReference type="RefSeq" id="WP_247415602.1">
    <property type="nucleotide sequence ID" value="NZ_JALLGW010000001.1"/>
</dbReference>
<feature type="transmembrane region" description="Helical" evidence="1">
    <location>
        <begin position="110"/>
        <end position="137"/>
    </location>
</feature>
<protein>
    <submittedName>
        <fullName evidence="3">EamA family transporter</fullName>
    </submittedName>
</protein>
<name>A0ABD5RPW1_9EURY</name>
<feature type="transmembrane region" description="Helical" evidence="1">
    <location>
        <begin position="242"/>
        <end position="262"/>
    </location>
</feature>
<feature type="transmembrane region" description="Helical" evidence="1">
    <location>
        <begin position="29"/>
        <end position="48"/>
    </location>
</feature>
<feature type="transmembrane region" description="Helical" evidence="1">
    <location>
        <begin position="180"/>
        <end position="201"/>
    </location>
</feature>